<keyword evidence="2" id="KW-1185">Reference proteome</keyword>
<gene>
    <name evidence="1" type="ORF">L2E82_16372</name>
</gene>
<reference evidence="1 2" key="2">
    <citation type="journal article" date="2022" name="Mol. Ecol. Resour.">
        <title>The genomes of chicory, endive, great burdock and yacon provide insights into Asteraceae paleo-polyploidization history and plant inulin production.</title>
        <authorList>
            <person name="Fan W."/>
            <person name="Wang S."/>
            <person name="Wang H."/>
            <person name="Wang A."/>
            <person name="Jiang F."/>
            <person name="Liu H."/>
            <person name="Zhao H."/>
            <person name="Xu D."/>
            <person name="Zhang Y."/>
        </authorList>
    </citation>
    <scope>NUCLEOTIDE SEQUENCE [LARGE SCALE GENOMIC DNA]</scope>
    <source>
        <strain evidence="2">cv. Punajuju</strain>
        <tissue evidence="1">Leaves</tissue>
    </source>
</reference>
<proteinExistence type="predicted"/>
<evidence type="ECO:0000313" key="2">
    <source>
        <dbReference type="Proteomes" id="UP001055811"/>
    </source>
</evidence>
<name>A0ACB9F5Z5_CICIN</name>
<comment type="caution">
    <text evidence="1">The sequence shown here is derived from an EMBL/GenBank/DDBJ whole genome shotgun (WGS) entry which is preliminary data.</text>
</comment>
<reference evidence="2" key="1">
    <citation type="journal article" date="2022" name="Mol. Ecol. Resour.">
        <title>The genomes of chicory, endive, great burdock and yacon provide insights into Asteraceae palaeo-polyploidization history and plant inulin production.</title>
        <authorList>
            <person name="Fan W."/>
            <person name="Wang S."/>
            <person name="Wang H."/>
            <person name="Wang A."/>
            <person name="Jiang F."/>
            <person name="Liu H."/>
            <person name="Zhao H."/>
            <person name="Xu D."/>
            <person name="Zhang Y."/>
        </authorList>
    </citation>
    <scope>NUCLEOTIDE SEQUENCE [LARGE SCALE GENOMIC DNA]</scope>
    <source>
        <strain evidence="2">cv. Punajuju</strain>
    </source>
</reference>
<accession>A0ACB9F5Z5</accession>
<protein>
    <submittedName>
        <fullName evidence="1">Uncharacterized protein</fullName>
    </submittedName>
</protein>
<sequence>MHLNVAIVAVGCGFGTSDRWCDFSTMYQYSEHGIGCHGCSLEAFCNPLPEILRKGTLCNQTQHCILSLLQSLAFFYCTCWATSRQTTGVLKRISSSSFLKPQRQPQLPSAIAHLMGAHLYVRPPLLSSRSMFAHSTLGHFVVLLFLILTTQLVNCSDLETLFKFKDSLINGRNLTTWTTSEDPCNNNTANWEGILCTNNGTVWGIKLEGMGLEGNIDPTILARLTSLVSISFMNNSLKGAFPDFGMLYGIREIFLSNNKFSGEIPANAFKGLKWLEKLYLANNKLMGQIPASLTSLPMLKELMLENNHLEGQIPKFYKSNLTLANFANNHFNGRIPEGVRQFSASQFSGNERLCGPPLEECQRNGASTPMIIIIALVVTIALGAVIFAVVILSRRRYQDPDFARIQNRGPTGSGTSSNLSMHEKGGASARNEKKVDLSMMLTFLKDDEEEFDLADLLKASAEVLGSGMFGSSYKTALSSGKVMVVKRFKQMNNVGKEEFHEHMRRLGRLRHPNILPLVAFYYRKEEKLLVSNYINNISLSFHIHGNRSNEIQSPDWPTRLKIMKGVVKGLHSLYIKLPNLIVPHGHLKSSNVLLTNNYEPLIADYGLVALTNPEHAQNVMMAYKSPEYKQHGRISKRTDIWCLGIMILEVMTGKILANTLHQGKGNENDLTDFISSLGDQELNIGMFDKEIKGINKSNEEEMMKLFKIGLSCCEKDANKRMDIKQVVERIEEVKEKDNMDDDFQSTYSSELDKQSLKEITNDLSN</sequence>
<evidence type="ECO:0000313" key="1">
    <source>
        <dbReference type="EMBL" id="KAI3766318.1"/>
    </source>
</evidence>
<dbReference type="Proteomes" id="UP001055811">
    <property type="component" value="Linkage Group LG03"/>
</dbReference>
<organism evidence="1 2">
    <name type="scientific">Cichorium intybus</name>
    <name type="common">Chicory</name>
    <dbReference type="NCBI Taxonomy" id="13427"/>
    <lineage>
        <taxon>Eukaryota</taxon>
        <taxon>Viridiplantae</taxon>
        <taxon>Streptophyta</taxon>
        <taxon>Embryophyta</taxon>
        <taxon>Tracheophyta</taxon>
        <taxon>Spermatophyta</taxon>
        <taxon>Magnoliopsida</taxon>
        <taxon>eudicotyledons</taxon>
        <taxon>Gunneridae</taxon>
        <taxon>Pentapetalae</taxon>
        <taxon>asterids</taxon>
        <taxon>campanulids</taxon>
        <taxon>Asterales</taxon>
        <taxon>Asteraceae</taxon>
        <taxon>Cichorioideae</taxon>
        <taxon>Cichorieae</taxon>
        <taxon>Cichoriinae</taxon>
        <taxon>Cichorium</taxon>
    </lineage>
</organism>
<dbReference type="EMBL" id="CM042011">
    <property type="protein sequence ID" value="KAI3766318.1"/>
    <property type="molecule type" value="Genomic_DNA"/>
</dbReference>